<accession>A0ABU9Y6N2</accession>
<dbReference type="RefSeq" id="WP_343890398.1">
    <property type="nucleotide sequence ID" value="NZ_BAAAEH010000032.1"/>
</dbReference>
<comment type="caution">
    <text evidence="1">The sequence shown here is derived from an EMBL/GenBank/DDBJ whole genome shotgun (WGS) entry which is preliminary data.</text>
</comment>
<evidence type="ECO:0000313" key="2">
    <source>
        <dbReference type="Proteomes" id="UP001419910"/>
    </source>
</evidence>
<keyword evidence="2" id="KW-1185">Reference proteome</keyword>
<organism evidence="1 2">
    <name type="scientific">Sphingomonas oligophenolica</name>
    <dbReference type="NCBI Taxonomy" id="301154"/>
    <lineage>
        <taxon>Bacteria</taxon>
        <taxon>Pseudomonadati</taxon>
        <taxon>Pseudomonadota</taxon>
        <taxon>Alphaproteobacteria</taxon>
        <taxon>Sphingomonadales</taxon>
        <taxon>Sphingomonadaceae</taxon>
        <taxon>Sphingomonas</taxon>
    </lineage>
</organism>
<dbReference type="Proteomes" id="UP001419910">
    <property type="component" value="Unassembled WGS sequence"/>
</dbReference>
<reference evidence="1 2" key="1">
    <citation type="submission" date="2024-05" db="EMBL/GenBank/DDBJ databases">
        <authorList>
            <person name="Liu Q."/>
            <person name="Xin Y.-H."/>
        </authorList>
    </citation>
    <scope>NUCLEOTIDE SEQUENCE [LARGE SCALE GENOMIC DNA]</scope>
    <source>
        <strain evidence="1 2">CGMCC 1.10181</strain>
    </source>
</reference>
<sequence length="390" mass="42884">MPLARAAVIEKDGWSFRRFVESCVPETMLAYANGKQAEIDQLGGGKGQMRIETALALETDDPVREIAEIFLGQRDAKVIDIAAFSTRFGIDIPDTELSGQTGIMRLQPKPSDGCTVLLRMAGGNVLKFRGDLFRAPQFEENPTRGLMLVRTPAFDLTFDAVLNPTGVGANLSFSLDTDRFAEAKLSAEAWSDVCTLIAEVGELGTTLEIQTDNVPIPITSTTVGRDDQPQEQRDQFRFLARVSRDAGAVLRYSGWPEWEMTATAIFRERWKIVVLNAMIFAPATISTMVLPPEGAERPSDIWPDRMLYIDRLELGEMALAHAAIMNLSGDTDSGLCEAKFASLFRTERIDGSVDAFWAFADRARNLAGIDSYYVAARTEPDGSPELLLSG</sequence>
<proteinExistence type="predicted"/>
<evidence type="ECO:0000313" key="1">
    <source>
        <dbReference type="EMBL" id="MEN2791452.1"/>
    </source>
</evidence>
<name>A0ABU9Y6N2_9SPHN</name>
<protein>
    <submittedName>
        <fullName evidence="1">Uncharacterized protein</fullName>
    </submittedName>
</protein>
<gene>
    <name evidence="1" type="ORF">ABC974_17580</name>
</gene>
<dbReference type="EMBL" id="JBDIME010000017">
    <property type="protein sequence ID" value="MEN2791452.1"/>
    <property type="molecule type" value="Genomic_DNA"/>
</dbReference>